<feature type="transmembrane region" description="Helical" evidence="7">
    <location>
        <begin position="121"/>
        <end position="144"/>
    </location>
</feature>
<gene>
    <name evidence="9" type="ORF">NITFAB_2059</name>
</gene>
<proteinExistence type="inferred from homology"/>
<evidence type="ECO:0000313" key="9">
    <source>
        <dbReference type="EMBL" id="SPS06466.1"/>
    </source>
</evidence>
<evidence type="ECO:0000256" key="3">
    <source>
        <dbReference type="ARBA" id="ARBA00022692"/>
    </source>
</evidence>
<keyword evidence="2" id="KW-1003">Cell membrane</keyword>
<dbReference type="PANTHER" id="PTHR30625">
    <property type="entry name" value="PROTEIN TOLQ"/>
    <property type="match status" value="1"/>
</dbReference>
<feature type="domain" description="MotA/TolQ/ExbB proton channel" evidence="8">
    <location>
        <begin position="73"/>
        <end position="201"/>
    </location>
</feature>
<dbReference type="GO" id="GO:0005886">
    <property type="term" value="C:plasma membrane"/>
    <property type="evidence" value="ECO:0007669"/>
    <property type="project" value="UniProtKB-SubCell"/>
</dbReference>
<keyword evidence="6" id="KW-0653">Protein transport</keyword>
<evidence type="ECO:0000259" key="8">
    <source>
        <dbReference type="Pfam" id="PF01618"/>
    </source>
</evidence>
<sequence length="218" mass="24058">MSGLFSVDSAVVSGTLVLLLTLSVVTWTIALLKLWRQLRSDKLNRVFSEVFWAARDWQAAAEVAQEGSSDLARMAQAGFTEVKNLNSEQHDLKHVGAPQDVLERMLRQQVENMQRYNERGLAELATIGSTSPFVGLFGTVWGIMHALEEIGETGTASLDVVAGPIGEALIATAIGIATALPAVLAYNYFLRRLRVQVTEFENFAHDFVRLALKHNFKL</sequence>
<comment type="subcellular location">
    <subcellularLocation>
        <location evidence="1">Cell membrane</location>
        <topology evidence="1">Multi-pass membrane protein</topology>
    </subcellularLocation>
    <subcellularLocation>
        <location evidence="6">Membrane</location>
        <topology evidence="6">Multi-pass membrane protein</topology>
    </subcellularLocation>
</comment>
<keyword evidence="6" id="KW-0813">Transport</keyword>
<evidence type="ECO:0000256" key="2">
    <source>
        <dbReference type="ARBA" id="ARBA00022475"/>
    </source>
</evidence>
<feature type="transmembrane region" description="Helical" evidence="7">
    <location>
        <begin position="164"/>
        <end position="186"/>
    </location>
</feature>
<dbReference type="PANTHER" id="PTHR30625:SF3">
    <property type="entry name" value="TOL-PAL SYSTEM PROTEIN TOLQ"/>
    <property type="match status" value="1"/>
</dbReference>
<evidence type="ECO:0000256" key="1">
    <source>
        <dbReference type="ARBA" id="ARBA00004651"/>
    </source>
</evidence>
<accession>A0A2X0SKT4</accession>
<name>A0A2X0SKT4_9PROT</name>
<dbReference type="Pfam" id="PF01618">
    <property type="entry name" value="MotA_ExbB"/>
    <property type="match status" value="1"/>
</dbReference>
<evidence type="ECO:0000256" key="7">
    <source>
        <dbReference type="SAM" id="Phobius"/>
    </source>
</evidence>
<dbReference type="GO" id="GO:0017038">
    <property type="term" value="P:protein import"/>
    <property type="evidence" value="ECO:0007669"/>
    <property type="project" value="TreeGrafter"/>
</dbReference>
<dbReference type="AlphaFoldDB" id="A0A2X0SKT4"/>
<keyword evidence="5 7" id="KW-0472">Membrane</keyword>
<keyword evidence="4 7" id="KW-1133">Transmembrane helix</keyword>
<feature type="transmembrane region" description="Helical" evidence="7">
    <location>
        <begin position="12"/>
        <end position="35"/>
    </location>
</feature>
<protein>
    <submittedName>
        <fullName evidence="9">MotA/TolQ/ExbB proton channel</fullName>
    </submittedName>
</protein>
<evidence type="ECO:0000256" key="6">
    <source>
        <dbReference type="RuleBase" id="RU004057"/>
    </source>
</evidence>
<dbReference type="EMBL" id="LS423452">
    <property type="protein sequence ID" value="SPS06466.1"/>
    <property type="molecule type" value="Genomic_DNA"/>
</dbReference>
<comment type="similarity">
    <text evidence="6">Belongs to the exbB/tolQ family.</text>
</comment>
<organism evidence="9">
    <name type="scientific">Candidatus Nitrotoga fabula</name>
    <dbReference type="NCBI Taxonomy" id="2182327"/>
    <lineage>
        <taxon>Bacteria</taxon>
        <taxon>Pseudomonadati</taxon>
        <taxon>Pseudomonadota</taxon>
        <taxon>Betaproteobacteria</taxon>
        <taxon>Nitrosomonadales</taxon>
        <taxon>Gallionellaceae</taxon>
        <taxon>Candidatus Nitrotoga</taxon>
    </lineage>
</organism>
<reference evidence="9" key="1">
    <citation type="submission" date="2018-05" db="EMBL/GenBank/DDBJ databases">
        <authorList>
            <person name="Lanie J.A."/>
            <person name="Ng W.-L."/>
            <person name="Kazmierczak K.M."/>
            <person name="Andrzejewski T.M."/>
            <person name="Davidsen T.M."/>
            <person name="Wayne K.J."/>
            <person name="Tettelin H."/>
            <person name="Glass J.I."/>
            <person name="Rusch D."/>
            <person name="Podicherti R."/>
            <person name="Tsui H.-C.T."/>
            <person name="Winkler M.E."/>
        </authorList>
    </citation>
    <scope>NUCLEOTIDE SEQUENCE</scope>
    <source>
        <strain evidence="9">KNB</strain>
    </source>
</reference>
<dbReference type="InterPro" id="IPR050790">
    <property type="entry name" value="ExbB/TolQ_transport"/>
</dbReference>
<keyword evidence="3 7" id="KW-0812">Transmembrane</keyword>
<evidence type="ECO:0000256" key="4">
    <source>
        <dbReference type="ARBA" id="ARBA00022989"/>
    </source>
</evidence>
<evidence type="ECO:0000256" key="5">
    <source>
        <dbReference type="ARBA" id="ARBA00023136"/>
    </source>
</evidence>
<dbReference type="InterPro" id="IPR002898">
    <property type="entry name" value="MotA_ExbB_proton_chnl"/>
</dbReference>